<protein>
    <submittedName>
        <fullName evidence="3">Acyl-CoA thioesterase</fullName>
    </submittedName>
</protein>
<dbReference type="PANTHER" id="PTHR31793:SF27">
    <property type="entry name" value="NOVEL THIOESTERASE SUPERFAMILY DOMAIN AND SAPOSIN A-TYPE DOMAIN CONTAINING PROTEIN (0610012H03RIK)"/>
    <property type="match status" value="1"/>
</dbReference>
<dbReference type="PANTHER" id="PTHR31793">
    <property type="entry name" value="4-HYDROXYBENZOYL-COA THIOESTERASE FAMILY MEMBER"/>
    <property type="match status" value="1"/>
</dbReference>
<keyword evidence="4" id="KW-1185">Reference proteome</keyword>
<reference evidence="4" key="1">
    <citation type="submission" date="2018-09" db="EMBL/GenBank/DDBJ databases">
        <authorList>
            <person name="Livingstone P.G."/>
            <person name="Whitworth D.E."/>
        </authorList>
    </citation>
    <scope>NUCLEOTIDE SEQUENCE [LARGE SCALE GENOMIC DNA]</scope>
    <source>
        <strain evidence="4">CA040B</strain>
    </source>
</reference>
<dbReference type="RefSeq" id="WP_120626653.1">
    <property type="nucleotide sequence ID" value="NZ_RAWG01000112.1"/>
</dbReference>
<dbReference type="CDD" id="cd00586">
    <property type="entry name" value="4HBT"/>
    <property type="match status" value="1"/>
</dbReference>
<accession>A0A3A8NA90</accession>
<proteinExistence type="inferred from homology"/>
<dbReference type="Proteomes" id="UP000273405">
    <property type="component" value="Unassembled WGS sequence"/>
</dbReference>
<gene>
    <name evidence="3" type="ORF">D7X12_18825</name>
</gene>
<dbReference type="EMBL" id="RAWG01000112">
    <property type="protein sequence ID" value="RKH41218.1"/>
    <property type="molecule type" value="Genomic_DNA"/>
</dbReference>
<dbReference type="SUPFAM" id="SSF54637">
    <property type="entry name" value="Thioesterase/thiol ester dehydrase-isomerase"/>
    <property type="match status" value="1"/>
</dbReference>
<dbReference type="Gene3D" id="3.10.129.10">
    <property type="entry name" value="Hotdog Thioesterase"/>
    <property type="match status" value="1"/>
</dbReference>
<dbReference type="InterPro" id="IPR029069">
    <property type="entry name" value="HotDog_dom_sf"/>
</dbReference>
<dbReference type="Pfam" id="PF13279">
    <property type="entry name" value="4HBT_2"/>
    <property type="match status" value="1"/>
</dbReference>
<name>A0A3A8NA90_9BACT</name>
<comment type="similarity">
    <text evidence="1">Belongs to the 4-hydroxybenzoyl-CoA thioesterase family.</text>
</comment>
<comment type="caution">
    <text evidence="3">The sequence shown here is derived from an EMBL/GenBank/DDBJ whole genome shotgun (WGS) entry which is preliminary data.</text>
</comment>
<sequence>MHFEETSLTLRVRPNDLDSLGHVNNATALEYLEAGRWGWLERHGLSRGGMVVAVVSRVEVDYRREIPPGDVVVRTVLESPAADELDEDGLNYRARFRQHVFLGEGGPLAVEAVVSVAFLDAASRSLASLQQFLVAARGGAVASRESSS</sequence>
<dbReference type="GO" id="GO:0047617">
    <property type="term" value="F:fatty acyl-CoA hydrolase activity"/>
    <property type="evidence" value="ECO:0007669"/>
    <property type="project" value="TreeGrafter"/>
</dbReference>
<dbReference type="InterPro" id="IPR050563">
    <property type="entry name" value="4-hydroxybenzoyl-CoA_TE"/>
</dbReference>
<evidence type="ECO:0000256" key="1">
    <source>
        <dbReference type="ARBA" id="ARBA00005953"/>
    </source>
</evidence>
<evidence type="ECO:0000313" key="4">
    <source>
        <dbReference type="Proteomes" id="UP000273405"/>
    </source>
</evidence>
<dbReference type="OrthoDB" id="9799036at2"/>
<organism evidence="3 4">
    <name type="scientific">Corallococcus sicarius</name>
    <dbReference type="NCBI Taxonomy" id="2316726"/>
    <lineage>
        <taxon>Bacteria</taxon>
        <taxon>Pseudomonadati</taxon>
        <taxon>Myxococcota</taxon>
        <taxon>Myxococcia</taxon>
        <taxon>Myxococcales</taxon>
        <taxon>Cystobacterineae</taxon>
        <taxon>Myxococcaceae</taxon>
        <taxon>Corallococcus</taxon>
    </lineage>
</organism>
<evidence type="ECO:0000256" key="2">
    <source>
        <dbReference type="ARBA" id="ARBA00022801"/>
    </source>
</evidence>
<evidence type="ECO:0000313" key="3">
    <source>
        <dbReference type="EMBL" id="RKH41218.1"/>
    </source>
</evidence>
<keyword evidence="2" id="KW-0378">Hydrolase</keyword>
<dbReference type="AlphaFoldDB" id="A0A3A8NA90"/>